<evidence type="ECO:0000313" key="2">
    <source>
        <dbReference type="Proteomes" id="UP000601099"/>
    </source>
</evidence>
<evidence type="ECO:0000313" key="1">
    <source>
        <dbReference type="EMBL" id="MBG8553637.1"/>
    </source>
</evidence>
<comment type="caution">
    <text evidence="1">The sequence shown here is derived from an EMBL/GenBank/DDBJ whole genome shotgun (WGS) entry which is preliminary data.</text>
</comment>
<reference evidence="1 2" key="1">
    <citation type="submission" date="2020-11" db="EMBL/GenBank/DDBJ databases">
        <title>Hymenobacter sp.</title>
        <authorList>
            <person name="Kim M.K."/>
        </authorList>
    </citation>
    <scope>NUCLEOTIDE SEQUENCE [LARGE SCALE GENOMIC DNA]</scope>
    <source>
        <strain evidence="1 2">BT594</strain>
    </source>
</reference>
<sequence>MAANTADTLKTQADCDAATASLTLELRTYQHRDYNLNYADENAATQATTNAARLAKATADVARYTEDLARPGQTPAEKTRTQLALITATAQRDRYALTSEALTGASAYLSDVDADQIDAQVAVLTAAKAAVAAHRATLSA</sequence>
<gene>
    <name evidence="1" type="ORF">I5L79_08770</name>
</gene>
<organism evidence="1 2">
    <name type="scientific">Hymenobacter guriensis</name>
    <dbReference type="NCBI Taxonomy" id="2793065"/>
    <lineage>
        <taxon>Bacteria</taxon>
        <taxon>Pseudomonadati</taxon>
        <taxon>Bacteroidota</taxon>
        <taxon>Cytophagia</taxon>
        <taxon>Cytophagales</taxon>
        <taxon>Hymenobacteraceae</taxon>
        <taxon>Hymenobacter</taxon>
    </lineage>
</organism>
<dbReference type="Proteomes" id="UP000601099">
    <property type="component" value="Unassembled WGS sequence"/>
</dbReference>
<name>A0ABS0L2M7_9BACT</name>
<protein>
    <submittedName>
        <fullName evidence="1">Uncharacterized protein</fullName>
    </submittedName>
</protein>
<keyword evidence="2" id="KW-1185">Reference proteome</keyword>
<accession>A0ABS0L2M7</accession>
<dbReference type="RefSeq" id="WP_196954659.1">
    <property type="nucleotide sequence ID" value="NZ_JADWYK010000004.1"/>
</dbReference>
<proteinExistence type="predicted"/>
<dbReference type="EMBL" id="JADWYK010000004">
    <property type="protein sequence ID" value="MBG8553637.1"/>
    <property type="molecule type" value="Genomic_DNA"/>
</dbReference>